<proteinExistence type="predicted"/>
<dbReference type="InterPro" id="IPR000524">
    <property type="entry name" value="Tscrpt_reg_HTH_GntR"/>
</dbReference>
<accession>A0ABU9X9S6</accession>
<dbReference type="Pfam" id="PF07729">
    <property type="entry name" value="FCD"/>
    <property type="match status" value="1"/>
</dbReference>
<gene>
    <name evidence="6" type="ORF">AAIR29_11100</name>
</gene>
<feature type="domain" description="GntR C-terminal" evidence="5">
    <location>
        <begin position="74"/>
        <end position="197"/>
    </location>
</feature>
<keyword evidence="2" id="KW-0238">DNA-binding</keyword>
<evidence type="ECO:0000256" key="3">
    <source>
        <dbReference type="ARBA" id="ARBA00023163"/>
    </source>
</evidence>
<evidence type="ECO:0000256" key="1">
    <source>
        <dbReference type="ARBA" id="ARBA00023015"/>
    </source>
</evidence>
<dbReference type="EMBL" id="JBDGHN010000005">
    <property type="protein sequence ID" value="MEN2752178.1"/>
    <property type="molecule type" value="Genomic_DNA"/>
</dbReference>
<dbReference type="InterPro" id="IPR008920">
    <property type="entry name" value="TF_FadR/GntR_C"/>
</dbReference>
<keyword evidence="3" id="KW-0804">Transcription</keyword>
<dbReference type="PANTHER" id="PTHR43537">
    <property type="entry name" value="TRANSCRIPTIONAL REGULATOR, GNTR FAMILY"/>
    <property type="match status" value="1"/>
</dbReference>
<keyword evidence="1" id="KW-0805">Transcription regulation</keyword>
<dbReference type="Gene3D" id="1.20.120.530">
    <property type="entry name" value="GntR ligand-binding domain-like"/>
    <property type="match status" value="1"/>
</dbReference>
<dbReference type="Pfam" id="PF00392">
    <property type="entry name" value="GntR"/>
    <property type="match status" value="1"/>
</dbReference>
<dbReference type="InterPro" id="IPR011711">
    <property type="entry name" value="GntR_C"/>
</dbReference>
<dbReference type="SMART" id="SM00345">
    <property type="entry name" value="HTH_GNTR"/>
    <property type="match status" value="1"/>
</dbReference>
<dbReference type="InterPro" id="IPR036388">
    <property type="entry name" value="WH-like_DNA-bd_sf"/>
</dbReference>
<evidence type="ECO:0000313" key="6">
    <source>
        <dbReference type="EMBL" id="MEN2752178.1"/>
    </source>
</evidence>
<comment type="caution">
    <text evidence="6">The sequence shown here is derived from an EMBL/GenBank/DDBJ whole genome shotgun (WGS) entry which is preliminary data.</text>
</comment>
<feature type="domain" description="HTH gntR-type" evidence="4">
    <location>
        <begin position="6"/>
        <end position="64"/>
    </location>
</feature>
<evidence type="ECO:0000313" key="7">
    <source>
        <dbReference type="Proteomes" id="UP001461960"/>
    </source>
</evidence>
<keyword evidence="7" id="KW-1185">Reference proteome</keyword>
<name>A0ABU9X9S6_9GAMM</name>
<dbReference type="RefSeq" id="WP_299218076.1">
    <property type="nucleotide sequence ID" value="NZ_JBDGHN010000005.1"/>
</dbReference>
<dbReference type="SUPFAM" id="SSF48008">
    <property type="entry name" value="GntR ligand-binding domain-like"/>
    <property type="match status" value="1"/>
</dbReference>
<evidence type="ECO:0000256" key="2">
    <source>
        <dbReference type="ARBA" id="ARBA00023125"/>
    </source>
</evidence>
<dbReference type="SMART" id="SM00895">
    <property type="entry name" value="FCD"/>
    <property type="match status" value="1"/>
</dbReference>
<organism evidence="6 7">
    <name type="scientific">Psychrobacter saeujeotis</name>
    <dbReference type="NCBI Taxonomy" id="3143436"/>
    <lineage>
        <taxon>Bacteria</taxon>
        <taxon>Pseudomonadati</taxon>
        <taxon>Pseudomonadota</taxon>
        <taxon>Gammaproteobacteria</taxon>
        <taxon>Moraxellales</taxon>
        <taxon>Moraxellaceae</taxon>
        <taxon>Psychrobacter</taxon>
    </lineage>
</organism>
<sequence>MPEQTIINSITAAVSEQRLPAGTKLGEQVLSDLFDCNRANVRRALSTLATMHVVQLQPNRGAFISTPSPKEAGDVFEARRMIERMLARKVIENITPDDIVDMRAIIATEAKARANGDKPAELRLSRTFHMRLAMIADNQVLERFLSELTLRTTLIIGLYNMAGSSHCAEDEHLEIVQAIEDKDEERLLLLIDQHLNHLEAGLDFKTSTKPFFNLAEHLTIIPV</sequence>
<dbReference type="Gene3D" id="1.10.10.10">
    <property type="entry name" value="Winged helix-like DNA-binding domain superfamily/Winged helix DNA-binding domain"/>
    <property type="match status" value="1"/>
</dbReference>
<dbReference type="Proteomes" id="UP001461960">
    <property type="component" value="Unassembled WGS sequence"/>
</dbReference>
<evidence type="ECO:0000259" key="4">
    <source>
        <dbReference type="SMART" id="SM00345"/>
    </source>
</evidence>
<evidence type="ECO:0000259" key="5">
    <source>
        <dbReference type="SMART" id="SM00895"/>
    </source>
</evidence>
<dbReference type="InterPro" id="IPR036390">
    <property type="entry name" value="WH_DNA-bd_sf"/>
</dbReference>
<protein>
    <submittedName>
        <fullName evidence="6">GntR family transcriptional regulator</fullName>
    </submittedName>
</protein>
<dbReference type="PANTHER" id="PTHR43537:SF53">
    <property type="entry name" value="HTH-TYPE TRANSCRIPTIONAL REPRESSOR NANR"/>
    <property type="match status" value="1"/>
</dbReference>
<reference evidence="6 7" key="1">
    <citation type="submission" date="2024-05" db="EMBL/GenBank/DDBJ databases">
        <authorList>
            <person name="Kim H.-Y."/>
            <person name="Kim E."/>
            <person name="Cai Y."/>
            <person name="Yang S.-M."/>
            <person name="Lee W."/>
        </authorList>
    </citation>
    <scope>NUCLEOTIDE SEQUENCE [LARGE SCALE GENOMIC DNA]</scope>
    <source>
        <strain evidence="6 7">FBL11</strain>
    </source>
</reference>
<dbReference type="SUPFAM" id="SSF46785">
    <property type="entry name" value="Winged helix' DNA-binding domain"/>
    <property type="match status" value="1"/>
</dbReference>